<feature type="domain" description="Cyclic nucleotide-binding" evidence="1">
    <location>
        <begin position="9"/>
        <end position="92"/>
    </location>
</feature>
<keyword evidence="3" id="KW-1185">Reference proteome</keyword>
<evidence type="ECO:0000313" key="3">
    <source>
        <dbReference type="Proteomes" id="UP000192293"/>
    </source>
</evidence>
<name>A0ABX3S4T0_MYCBC</name>
<dbReference type="Proteomes" id="UP000192293">
    <property type="component" value="Unassembled WGS sequence"/>
</dbReference>
<sequence>MSGATEAEAFPVFDDEQMARLRTYGTPAPVRLGQLLFAAGQPSYDFVVLVSAVVETVREASADHPETVLARQGPGQFLGELNLLTGCTARPRGWPRCPRSQGTWNCGFPSCAP</sequence>
<protein>
    <recommendedName>
        <fullName evidence="1">Cyclic nucleotide-binding domain-containing protein</fullName>
    </recommendedName>
</protein>
<organism evidence="2 3">
    <name type="scientific">Mycobacterium bouchedurhonense</name>
    <dbReference type="NCBI Taxonomy" id="701041"/>
    <lineage>
        <taxon>Bacteria</taxon>
        <taxon>Bacillati</taxon>
        <taxon>Actinomycetota</taxon>
        <taxon>Actinomycetes</taxon>
        <taxon>Mycobacteriales</taxon>
        <taxon>Mycobacteriaceae</taxon>
        <taxon>Mycobacterium</taxon>
        <taxon>Mycobacterium avium complex (MAC)</taxon>
    </lineage>
</organism>
<proteinExistence type="predicted"/>
<dbReference type="InterPro" id="IPR014710">
    <property type="entry name" value="RmlC-like_jellyroll"/>
</dbReference>
<evidence type="ECO:0000259" key="1">
    <source>
        <dbReference type="PROSITE" id="PS50042"/>
    </source>
</evidence>
<accession>A0ABX3S4T0</accession>
<dbReference type="CDD" id="cd00038">
    <property type="entry name" value="CAP_ED"/>
    <property type="match status" value="1"/>
</dbReference>
<comment type="caution">
    <text evidence="2">The sequence shown here is derived from an EMBL/GenBank/DDBJ whole genome shotgun (WGS) entry which is preliminary data.</text>
</comment>
<reference evidence="2 3" key="1">
    <citation type="submission" date="2017-02" db="EMBL/GenBank/DDBJ databases">
        <title>The new phylogeny of genus Mycobacterium.</title>
        <authorList>
            <person name="Tortoli E."/>
            <person name="Trovato A."/>
            <person name="Cirillo D.M."/>
        </authorList>
    </citation>
    <scope>NUCLEOTIDE SEQUENCE [LARGE SCALE GENOMIC DNA]</scope>
    <source>
        <strain evidence="2 3">DSM 45439</strain>
    </source>
</reference>
<gene>
    <name evidence="2" type="ORF">BST19_27530</name>
</gene>
<feature type="non-terminal residue" evidence="2">
    <location>
        <position position="113"/>
    </location>
</feature>
<dbReference type="InterPro" id="IPR000595">
    <property type="entry name" value="cNMP-bd_dom"/>
</dbReference>
<dbReference type="EMBL" id="MVHL01000117">
    <property type="protein sequence ID" value="ORA41838.1"/>
    <property type="molecule type" value="Genomic_DNA"/>
</dbReference>
<dbReference type="InterPro" id="IPR018490">
    <property type="entry name" value="cNMP-bd_dom_sf"/>
</dbReference>
<dbReference type="Gene3D" id="2.60.120.10">
    <property type="entry name" value="Jelly Rolls"/>
    <property type="match status" value="1"/>
</dbReference>
<evidence type="ECO:0000313" key="2">
    <source>
        <dbReference type="EMBL" id="ORA41838.1"/>
    </source>
</evidence>
<dbReference type="SUPFAM" id="SSF51206">
    <property type="entry name" value="cAMP-binding domain-like"/>
    <property type="match status" value="1"/>
</dbReference>
<dbReference type="PROSITE" id="PS50042">
    <property type="entry name" value="CNMP_BINDING_3"/>
    <property type="match status" value="1"/>
</dbReference>